<evidence type="ECO:0000256" key="4">
    <source>
        <dbReference type="ARBA" id="ARBA00022679"/>
    </source>
</evidence>
<dbReference type="CDD" id="cd20354">
    <property type="entry name" value="Rcat_RBR_RNF14"/>
    <property type="match status" value="1"/>
</dbReference>
<evidence type="ECO:0000256" key="5">
    <source>
        <dbReference type="ARBA" id="ARBA00022723"/>
    </source>
</evidence>
<reference evidence="14 15" key="1">
    <citation type="submission" date="2014-04" db="EMBL/GenBank/DDBJ databases">
        <authorList>
            <consortium name="DOE Joint Genome Institute"/>
            <person name="Kuo A."/>
            <person name="Kohler A."/>
            <person name="Costa M.D."/>
            <person name="Nagy L.G."/>
            <person name="Floudas D."/>
            <person name="Copeland A."/>
            <person name="Barry K.W."/>
            <person name="Cichocki N."/>
            <person name="Veneault-Fourrey C."/>
            <person name="LaButti K."/>
            <person name="Lindquist E.A."/>
            <person name="Lipzen A."/>
            <person name="Lundell T."/>
            <person name="Morin E."/>
            <person name="Murat C."/>
            <person name="Sun H."/>
            <person name="Tunlid A."/>
            <person name="Henrissat B."/>
            <person name="Grigoriev I.V."/>
            <person name="Hibbett D.S."/>
            <person name="Martin F."/>
            <person name="Nordberg H.P."/>
            <person name="Cantor M.N."/>
            <person name="Hua S.X."/>
        </authorList>
    </citation>
    <scope>NUCLEOTIDE SEQUENCE [LARGE SCALE GENOMIC DNA]</scope>
    <source>
        <strain evidence="14 15">Marx 270</strain>
    </source>
</reference>
<name>A0A0C3NR06_PISTI</name>
<dbReference type="SUPFAM" id="SSF57850">
    <property type="entry name" value="RING/U-box"/>
    <property type="match status" value="2"/>
</dbReference>
<dbReference type="GO" id="GO:0016567">
    <property type="term" value="P:protein ubiquitination"/>
    <property type="evidence" value="ECO:0007669"/>
    <property type="project" value="InterPro"/>
</dbReference>
<evidence type="ECO:0000259" key="12">
    <source>
        <dbReference type="PROSITE" id="PS50089"/>
    </source>
</evidence>
<dbReference type="FunCoup" id="A0A0C3NR06">
    <property type="interactions" value="129"/>
</dbReference>
<evidence type="ECO:0000256" key="1">
    <source>
        <dbReference type="ARBA" id="ARBA00001798"/>
    </source>
</evidence>
<comment type="catalytic activity">
    <reaction evidence="1">
        <text>[E2 ubiquitin-conjugating enzyme]-S-ubiquitinyl-L-cysteine + [acceptor protein]-L-lysine = [E2 ubiquitin-conjugating enzyme]-L-cysteine + [acceptor protein]-N(6)-ubiquitinyl-L-lysine.</text>
        <dbReference type="EC" id="2.3.2.31"/>
    </reaction>
</comment>
<gene>
    <name evidence="14" type="ORF">M404DRAFT_146179</name>
</gene>
<evidence type="ECO:0000256" key="3">
    <source>
        <dbReference type="ARBA" id="ARBA00012251"/>
    </source>
</evidence>
<dbReference type="InterPro" id="IPR044066">
    <property type="entry name" value="TRIAD_supradom"/>
</dbReference>
<organism evidence="14 15">
    <name type="scientific">Pisolithus tinctorius Marx 270</name>
    <dbReference type="NCBI Taxonomy" id="870435"/>
    <lineage>
        <taxon>Eukaryota</taxon>
        <taxon>Fungi</taxon>
        <taxon>Dikarya</taxon>
        <taxon>Basidiomycota</taxon>
        <taxon>Agaricomycotina</taxon>
        <taxon>Agaricomycetes</taxon>
        <taxon>Agaricomycetidae</taxon>
        <taxon>Boletales</taxon>
        <taxon>Sclerodermatineae</taxon>
        <taxon>Pisolithaceae</taxon>
        <taxon>Pisolithus</taxon>
    </lineage>
</organism>
<dbReference type="InterPro" id="IPR017907">
    <property type="entry name" value="Znf_RING_CS"/>
</dbReference>
<evidence type="ECO:0000256" key="10">
    <source>
        <dbReference type="ARBA" id="ARBA00044508"/>
    </source>
</evidence>
<dbReference type="PROSITE" id="PS51873">
    <property type="entry name" value="TRIAD"/>
    <property type="match status" value="1"/>
</dbReference>
<dbReference type="GO" id="GO:0061630">
    <property type="term" value="F:ubiquitin protein ligase activity"/>
    <property type="evidence" value="ECO:0007669"/>
    <property type="project" value="UniProtKB-EC"/>
</dbReference>
<accession>A0A0C3NR06</accession>
<dbReference type="EMBL" id="KN831977">
    <property type="protein sequence ID" value="KIO03290.1"/>
    <property type="molecule type" value="Genomic_DNA"/>
</dbReference>
<dbReference type="CDD" id="cd20341">
    <property type="entry name" value="BRcat_RBR_RNF14"/>
    <property type="match status" value="1"/>
</dbReference>
<dbReference type="InterPro" id="IPR006575">
    <property type="entry name" value="RWD_dom"/>
</dbReference>
<dbReference type="Gene3D" id="3.30.40.10">
    <property type="entry name" value="Zinc/RING finger domain, C3HC4 (zinc finger)"/>
    <property type="match status" value="1"/>
</dbReference>
<dbReference type="PROSITE" id="PS50089">
    <property type="entry name" value="ZF_RING_2"/>
    <property type="match status" value="1"/>
</dbReference>
<feature type="domain" description="RING-type" evidence="12">
    <location>
        <begin position="236"/>
        <end position="281"/>
    </location>
</feature>
<dbReference type="InterPro" id="IPR047548">
    <property type="entry name" value="Rcat_RBR_RNF14"/>
</dbReference>
<dbReference type="EC" id="2.3.2.31" evidence="3"/>
<keyword evidence="6" id="KW-0677">Repeat</keyword>
<dbReference type="InterPro" id="IPR016135">
    <property type="entry name" value="UBQ-conjugating_enzyme/RWD"/>
</dbReference>
<evidence type="ECO:0000313" key="14">
    <source>
        <dbReference type="EMBL" id="KIO03290.1"/>
    </source>
</evidence>
<evidence type="ECO:0000259" key="13">
    <source>
        <dbReference type="PROSITE" id="PS51873"/>
    </source>
</evidence>
<dbReference type="Pfam" id="PF22191">
    <property type="entry name" value="IBR_1"/>
    <property type="match status" value="1"/>
</dbReference>
<protein>
    <recommendedName>
        <fullName evidence="3">RBR-type E3 ubiquitin transferase</fullName>
        <ecNumber evidence="3">2.3.2.31</ecNumber>
    </recommendedName>
</protein>
<dbReference type="SMART" id="SM00184">
    <property type="entry name" value="RING"/>
    <property type="match status" value="1"/>
</dbReference>
<reference evidence="15" key="2">
    <citation type="submission" date="2015-01" db="EMBL/GenBank/DDBJ databases">
        <title>Evolutionary Origins and Diversification of the Mycorrhizal Mutualists.</title>
        <authorList>
            <consortium name="DOE Joint Genome Institute"/>
            <consortium name="Mycorrhizal Genomics Consortium"/>
            <person name="Kohler A."/>
            <person name="Kuo A."/>
            <person name="Nagy L.G."/>
            <person name="Floudas D."/>
            <person name="Copeland A."/>
            <person name="Barry K.W."/>
            <person name="Cichocki N."/>
            <person name="Veneault-Fourrey C."/>
            <person name="LaButti K."/>
            <person name="Lindquist E.A."/>
            <person name="Lipzen A."/>
            <person name="Lundell T."/>
            <person name="Morin E."/>
            <person name="Murat C."/>
            <person name="Riley R."/>
            <person name="Ohm R."/>
            <person name="Sun H."/>
            <person name="Tunlid A."/>
            <person name="Henrissat B."/>
            <person name="Grigoriev I.V."/>
            <person name="Hibbett D.S."/>
            <person name="Martin F."/>
        </authorList>
    </citation>
    <scope>NUCLEOTIDE SEQUENCE [LARGE SCALE GENOMIC DNA]</scope>
    <source>
        <strain evidence="15">Marx 270</strain>
    </source>
</reference>
<dbReference type="InterPro" id="IPR031127">
    <property type="entry name" value="E3_UB_ligase_RBR"/>
</dbReference>
<dbReference type="PANTHER" id="PTHR11685">
    <property type="entry name" value="RBR FAMILY RING FINGER AND IBR DOMAIN-CONTAINING"/>
    <property type="match status" value="1"/>
</dbReference>
<dbReference type="AlphaFoldDB" id="A0A0C3NR06"/>
<feature type="domain" description="RING-type" evidence="13">
    <location>
        <begin position="232"/>
        <end position="491"/>
    </location>
</feature>
<dbReference type="InterPro" id="IPR002867">
    <property type="entry name" value="IBR_dom"/>
</dbReference>
<dbReference type="Proteomes" id="UP000054217">
    <property type="component" value="Unassembled WGS sequence"/>
</dbReference>
<evidence type="ECO:0000256" key="7">
    <source>
        <dbReference type="ARBA" id="ARBA00022771"/>
    </source>
</evidence>
<comment type="pathway">
    <text evidence="2">Protein modification; protein ubiquitination.</text>
</comment>
<dbReference type="InterPro" id="IPR001841">
    <property type="entry name" value="Znf_RING"/>
</dbReference>
<evidence type="ECO:0000256" key="9">
    <source>
        <dbReference type="ARBA" id="ARBA00022833"/>
    </source>
</evidence>
<evidence type="ECO:0000256" key="6">
    <source>
        <dbReference type="ARBA" id="ARBA00022737"/>
    </source>
</evidence>
<keyword evidence="9" id="KW-0862">Zinc</keyword>
<dbReference type="Pfam" id="PF01485">
    <property type="entry name" value="IBR"/>
    <property type="match status" value="1"/>
</dbReference>
<evidence type="ECO:0000256" key="2">
    <source>
        <dbReference type="ARBA" id="ARBA00004906"/>
    </source>
</evidence>
<evidence type="ECO:0000256" key="11">
    <source>
        <dbReference type="PROSITE-ProRule" id="PRU00175"/>
    </source>
</evidence>
<evidence type="ECO:0000256" key="8">
    <source>
        <dbReference type="ARBA" id="ARBA00022786"/>
    </source>
</evidence>
<comment type="similarity">
    <text evidence="10">Belongs to the RBR family. RNF14 subfamily.</text>
</comment>
<dbReference type="InParanoid" id="A0A0C3NR06"/>
<proteinExistence type="inferred from homology"/>
<dbReference type="HOGENOM" id="CLU_021364_2_2_1"/>
<evidence type="ECO:0000313" key="15">
    <source>
        <dbReference type="Proteomes" id="UP000054217"/>
    </source>
</evidence>
<dbReference type="STRING" id="870435.A0A0C3NR06"/>
<dbReference type="Gene3D" id="3.10.110.10">
    <property type="entry name" value="Ubiquitin Conjugating Enzyme"/>
    <property type="match status" value="1"/>
</dbReference>
<dbReference type="SMART" id="SM00647">
    <property type="entry name" value="IBR"/>
    <property type="match status" value="2"/>
</dbReference>
<keyword evidence="5" id="KW-0479">Metal-binding</keyword>
<dbReference type="OrthoDB" id="1431934at2759"/>
<keyword evidence="8" id="KW-0833">Ubl conjugation pathway</keyword>
<keyword evidence="4" id="KW-0808">Transferase</keyword>
<dbReference type="Gene3D" id="1.20.120.1750">
    <property type="match status" value="1"/>
</dbReference>
<dbReference type="SUPFAM" id="SSF54495">
    <property type="entry name" value="UBC-like"/>
    <property type="match status" value="1"/>
</dbReference>
<dbReference type="InterPro" id="IPR013083">
    <property type="entry name" value="Znf_RING/FYVE/PHD"/>
</dbReference>
<dbReference type="PROSITE" id="PS00518">
    <property type="entry name" value="ZF_RING_1"/>
    <property type="match status" value="1"/>
</dbReference>
<keyword evidence="15" id="KW-1185">Reference proteome</keyword>
<sequence length="511" mass="57474">MTATSLQDISSSSYSDDDLECCRELQAEEWEVLQSIHPTICTSKSNGTVRLEVPVELDTERQIEIVPIPHELYNTTSGPAIPLQPVLLDSTAAEYKRTCNSASTISPISVSLSNLPPLLLDIILSPSYPTHSPAELTAIRAVSGWVPPRMMEEMRRQMMEMWADMGGDAVSGGGTGILYTWVEWIRNGEFLTSIGLAGQDGRIGIPHPSPALLVPLLRAHATGQQYKTFAQMSYPCGICLTSRKGVYCLHLGCGHVFCKACLVEMWGLHIREGEVSRVGCPEVGCESGGEFREATEDEVRAVLSEEEVKRWQWLRRKRDLERDPTTVHCPMEYCQEPVPREKTASTTEDDESGWARLRECHSCGYSFCSFCKRTWHGPHTPCPLPVTSKIVLAYLAASEHERITLERRYSRTSVQRLVRQHQEEEKNRKWLESSTTECPGCALRVEKSMGCNHMTCLRCRTHFCYRCGHKISATNPYQHFSTPGTSCFSKLFDFVPSGEDDWQPIEAFELI</sequence>
<keyword evidence="7 11" id="KW-0863">Zinc-finger</keyword>
<dbReference type="Pfam" id="PF05773">
    <property type="entry name" value="RWD"/>
    <property type="match status" value="1"/>
</dbReference>
<dbReference type="GO" id="GO:0008270">
    <property type="term" value="F:zinc ion binding"/>
    <property type="evidence" value="ECO:0007669"/>
    <property type="project" value="UniProtKB-KW"/>
</dbReference>